<keyword evidence="2" id="KW-1133">Transmembrane helix</keyword>
<feature type="transmembrane region" description="Helical" evidence="2">
    <location>
        <begin position="6"/>
        <end position="22"/>
    </location>
</feature>
<protein>
    <submittedName>
        <fullName evidence="3">Uncharacterized protein</fullName>
    </submittedName>
</protein>
<feature type="transmembrane region" description="Helical" evidence="2">
    <location>
        <begin position="50"/>
        <end position="71"/>
    </location>
</feature>
<proteinExistence type="predicted"/>
<dbReference type="EMBL" id="MN739262">
    <property type="protein sequence ID" value="QHS96028.1"/>
    <property type="molecule type" value="Genomic_DNA"/>
</dbReference>
<dbReference type="AlphaFoldDB" id="A0A6C0BX95"/>
<keyword evidence="2" id="KW-0812">Transmembrane</keyword>
<reference evidence="3" key="1">
    <citation type="journal article" date="2020" name="Nature">
        <title>Giant virus diversity and host interactions through global metagenomics.</title>
        <authorList>
            <person name="Schulz F."/>
            <person name="Roux S."/>
            <person name="Paez-Espino D."/>
            <person name="Jungbluth S."/>
            <person name="Walsh D.A."/>
            <person name="Denef V.J."/>
            <person name="McMahon K.D."/>
            <person name="Konstantinidis K.T."/>
            <person name="Eloe-Fadrosh E.A."/>
            <person name="Kyrpides N.C."/>
            <person name="Woyke T."/>
        </authorList>
    </citation>
    <scope>NUCLEOTIDE SEQUENCE</scope>
    <source>
        <strain evidence="3">GVMAG-M-3300019093-7</strain>
    </source>
</reference>
<evidence type="ECO:0000313" key="3">
    <source>
        <dbReference type="EMBL" id="QHS96028.1"/>
    </source>
</evidence>
<feature type="transmembrane region" description="Helical" evidence="2">
    <location>
        <begin position="83"/>
        <end position="107"/>
    </location>
</feature>
<evidence type="ECO:0000256" key="2">
    <source>
        <dbReference type="SAM" id="Phobius"/>
    </source>
</evidence>
<name>A0A6C0BX95_9ZZZZ</name>
<accession>A0A6C0BX95</accession>
<organism evidence="3">
    <name type="scientific">viral metagenome</name>
    <dbReference type="NCBI Taxonomy" id="1070528"/>
    <lineage>
        <taxon>unclassified sequences</taxon>
        <taxon>metagenomes</taxon>
        <taxon>organismal metagenomes</taxon>
    </lineage>
</organism>
<feature type="region of interest" description="Disordered" evidence="1">
    <location>
        <begin position="266"/>
        <end position="285"/>
    </location>
</feature>
<evidence type="ECO:0000256" key="1">
    <source>
        <dbReference type="SAM" id="MobiDB-lite"/>
    </source>
</evidence>
<keyword evidence="2" id="KW-0472">Membrane</keyword>
<sequence length="285" mass="31708">MNSSYLSVFVFIIITIIYYTVLKPKLTYENLKNAENNDEMSNYSSTNNTALVIYMILVLISQLVINIGYMINTCGGDIASNIGAGFLITLIPWVFIFGLLVSMLMLFPGFKSAFSNVIGYFCVSGSANDVLTKLLINPDIENTMNAGNLSEEDKKKYQSVADAIIKICGNTSIIINQIVPENFLESLATLSPLMKPEYQNDQSTESIELKQKLLNTVLIRDNIGEALWYVNTAILVTSVIQYNIASRGCNKDLKSIQTQQANFEQQQASTQQQNEQATSTTYTMT</sequence>